<sequence length="132" mass="14888">IYNIIYEDEDPGPLDEEDACLNMLDSTNVPVSGAIEPIPRVGERERDLEAEREAEMERLRQIDREMAGENSDDEASGEGLGGFPLPQGRERERDVPSQSGYLTQSAPAYTASQRERVVQDAYHMRSVKEEEM</sequence>
<dbReference type="EMBL" id="BDIP01005027">
    <property type="protein sequence ID" value="GIQ89421.1"/>
    <property type="molecule type" value="Genomic_DNA"/>
</dbReference>
<evidence type="ECO:0000313" key="3">
    <source>
        <dbReference type="Proteomes" id="UP000265618"/>
    </source>
</evidence>
<proteinExistence type="predicted"/>
<reference evidence="2 3" key="1">
    <citation type="journal article" date="2018" name="PLoS ONE">
        <title>The draft genome of Kipferlia bialata reveals reductive genome evolution in fornicate parasites.</title>
        <authorList>
            <person name="Tanifuji G."/>
            <person name="Takabayashi S."/>
            <person name="Kume K."/>
            <person name="Takagi M."/>
            <person name="Nakayama T."/>
            <person name="Kamikawa R."/>
            <person name="Inagaki Y."/>
            <person name="Hashimoto T."/>
        </authorList>
    </citation>
    <scope>NUCLEOTIDE SEQUENCE [LARGE SCALE GENOMIC DNA]</scope>
    <source>
        <strain evidence="2">NY0173</strain>
    </source>
</reference>
<evidence type="ECO:0000256" key="1">
    <source>
        <dbReference type="SAM" id="MobiDB-lite"/>
    </source>
</evidence>
<feature type="region of interest" description="Disordered" evidence="1">
    <location>
        <begin position="39"/>
        <end position="132"/>
    </location>
</feature>
<comment type="caution">
    <text evidence="2">The sequence shown here is derived from an EMBL/GenBank/DDBJ whole genome shotgun (WGS) entry which is preliminary data.</text>
</comment>
<feature type="compositionally biased region" description="Polar residues" evidence="1">
    <location>
        <begin position="96"/>
        <end position="112"/>
    </location>
</feature>
<name>A0A9K3D752_9EUKA</name>
<protein>
    <submittedName>
        <fullName evidence="2">Uncharacterized protein</fullName>
    </submittedName>
</protein>
<organism evidence="2 3">
    <name type="scientific">Kipferlia bialata</name>
    <dbReference type="NCBI Taxonomy" id="797122"/>
    <lineage>
        <taxon>Eukaryota</taxon>
        <taxon>Metamonada</taxon>
        <taxon>Carpediemonas-like organisms</taxon>
        <taxon>Kipferlia</taxon>
    </lineage>
</organism>
<gene>
    <name evidence="2" type="ORF">KIPB_011886</name>
</gene>
<evidence type="ECO:0000313" key="2">
    <source>
        <dbReference type="EMBL" id="GIQ89421.1"/>
    </source>
</evidence>
<feature type="compositionally biased region" description="Basic and acidic residues" evidence="1">
    <location>
        <begin position="41"/>
        <end position="67"/>
    </location>
</feature>
<dbReference type="AlphaFoldDB" id="A0A9K3D752"/>
<dbReference type="Proteomes" id="UP000265618">
    <property type="component" value="Unassembled WGS sequence"/>
</dbReference>
<feature type="non-terminal residue" evidence="2">
    <location>
        <position position="1"/>
    </location>
</feature>
<keyword evidence="3" id="KW-1185">Reference proteome</keyword>
<feature type="compositionally biased region" description="Basic and acidic residues" evidence="1">
    <location>
        <begin position="113"/>
        <end position="132"/>
    </location>
</feature>
<accession>A0A9K3D752</accession>